<keyword evidence="3" id="KW-1185">Reference proteome</keyword>
<dbReference type="Proteomes" id="UP000256269">
    <property type="component" value="Unassembled WGS sequence"/>
</dbReference>
<evidence type="ECO:0000313" key="2">
    <source>
        <dbReference type="EMBL" id="REH41831.1"/>
    </source>
</evidence>
<dbReference type="InterPro" id="IPR027304">
    <property type="entry name" value="Trigger_fact/SurA_dom_sf"/>
</dbReference>
<evidence type="ECO:0008006" key="4">
    <source>
        <dbReference type="Google" id="ProtNLM"/>
    </source>
</evidence>
<sequence>MTIAIRRPITVLAACAAVGALVTGCGAGPGGTAAQISSAALVGGHPVSLQTVQQNITDVLADSADARKLQQQKPSAFPPVARTIAQYAVWDEVTNQLAAKMGVTVGQDKVDQLYNQVTASGQFPTLGQPSNIPVKGDLLKTFAKDNLLWGQLGTKQLGSTVYTLSYGAAPDRNGAQQLVDKIVAHPEQHGAILDAAMVANGGSTPSDKGKTIDQTFPAAAVPQALQPLWGADAGTVVAFPVQDQSGSGAPSVWAVVYVQKIQDNVRSSAGGQDLSQLAGQFGFDMMVRYAQQVGVDLNPRFGVWEPLIGGVSASEGETATLTAKVTSAP</sequence>
<evidence type="ECO:0000256" key="1">
    <source>
        <dbReference type="SAM" id="SignalP"/>
    </source>
</evidence>
<proteinExistence type="predicted"/>
<reference evidence="2 3" key="1">
    <citation type="submission" date="2018-08" db="EMBL/GenBank/DDBJ databases">
        <title>Genomic Encyclopedia of Archaeal and Bacterial Type Strains, Phase II (KMG-II): from individual species to whole genera.</title>
        <authorList>
            <person name="Goeker M."/>
        </authorList>
    </citation>
    <scope>NUCLEOTIDE SEQUENCE [LARGE SCALE GENOMIC DNA]</scope>
    <source>
        <strain evidence="2 3">DSM 45791</strain>
    </source>
</reference>
<feature type="chain" id="PRO_5038841320" description="SurA-like protein" evidence="1">
    <location>
        <begin position="28"/>
        <end position="329"/>
    </location>
</feature>
<gene>
    <name evidence="2" type="ORF">BCF44_111134</name>
</gene>
<comment type="caution">
    <text evidence="2">The sequence shown here is derived from an EMBL/GenBank/DDBJ whole genome shotgun (WGS) entry which is preliminary data.</text>
</comment>
<accession>A0A3E0HBR5</accession>
<dbReference type="SUPFAM" id="SSF109998">
    <property type="entry name" value="Triger factor/SurA peptide-binding domain-like"/>
    <property type="match status" value="1"/>
</dbReference>
<dbReference type="PROSITE" id="PS51257">
    <property type="entry name" value="PROKAR_LIPOPROTEIN"/>
    <property type="match status" value="1"/>
</dbReference>
<name>A0A3E0HBR5_9PSEU</name>
<keyword evidence="1" id="KW-0732">Signal</keyword>
<feature type="signal peptide" evidence="1">
    <location>
        <begin position="1"/>
        <end position="27"/>
    </location>
</feature>
<evidence type="ECO:0000313" key="3">
    <source>
        <dbReference type="Proteomes" id="UP000256269"/>
    </source>
</evidence>
<dbReference type="AlphaFoldDB" id="A0A3E0HBR5"/>
<dbReference type="EMBL" id="QUNO01000011">
    <property type="protein sequence ID" value="REH41831.1"/>
    <property type="molecule type" value="Genomic_DNA"/>
</dbReference>
<organism evidence="2 3">
    <name type="scientific">Kutzneria buriramensis</name>
    <dbReference type="NCBI Taxonomy" id="1045776"/>
    <lineage>
        <taxon>Bacteria</taxon>
        <taxon>Bacillati</taxon>
        <taxon>Actinomycetota</taxon>
        <taxon>Actinomycetes</taxon>
        <taxon>Pseudonocardiales</taxon>
        <taxon>Pseudonocardiaceae</taxon>
        <taxon>Kutzneria</taxon>
    </lineage>
</organism>
<protein>
    <recommendedName>
        <fullName evidence="4">SurA-like protein</fullName>
    </recommendedName>
</protein>